<evidence type="ECO:0000256" key="4">
    <source>
        <dbReference type="ARBA" id="ARBA00022553"/>
    </source>
</evidence>
<dbReference type="InterPro" id="IPR016055">
    <property type="entry name" value="A-D-PHexomutase_a/b/a-I/II/III"/>
</dbReference>
<dbReference type="Pfam" id="PF02878">
    <property type="entry name" value="PGM_PMM_I"/>
    <property type="match status" value="1"/>
</dbReference>
<accession>A0A183C0P8</accession>
<dbReference type="InterPro" id="IPR036900">
    <property type="entry name" value="A-D-PHexomutase_C_sf"/>
</dbReference>
<reference evidence="10" key="1">
    <citation type="submission" date="2014-05" db="EMBL/GenBank/DDBJ databases">
        <title>The genome and life-stage specific transcriptomes of Globodera pallida elucidate key aspects of plant parasitism by a cyst nematode.</title>
        <authorList>
            <person name="Cotton J.A."/>
            <person name="Lilley C.J."/>
            <person name="Jones L.M."/>
            <person name="Kikuchi T."/>
            <person name="Reid A.J."/>
            <person name="Thorpe P."/>
            <person name="Tsai I.J."/>
            <person name="Beasley H."/>
            <person name="Blok V."/>
            <person name="Cock P.J.A."/>
            <person name="Van den Akker S.E."/>
            <person name="Holroyd N."/>
            <person name="Hunt M."/>
            <person name="Mantelin S."/>
            <person name="Naghra H."/>
            <person name="Pain A."/>
            <person name="Palomares-Rius J.E."/>
            <person name="Zarowiecki M."/>
            <person name="Berriman M."/>
            <person name="Jones J.T."/>
            <person name="Urwin P.E."/>
        </authorList>
    </citation>
    <scope>NUCLEOTIDE SEQUENCE [LARGE SCALE GENOMIC DNA]</scope>
    <source>
        <strain evidence="10">Lindley</strain>
    </source>
</reference>
<keyword evidence="7" id="KW-0413">Isomerase</keyword>
<dbReference type="InterPro" id="IPR005844">
    <property type="entry name" value="A-D-PHexomutase_a/b/a-I"/>
</dbReference>
<evidence type="ECO:0000259" key="8">
    <source>
        <dbReference type="Pfam" id="PF02878"/>
    </source>
</evidence>
<dbReference type="SUPFAM" id="SSF53738">
    <property type="entry name" value="Phosphoglucomutase, first 3 domains"/>
    <property type="match status" value="4"/>
</dbReference>
<dbReference type="GO" id="GO:0005975">
    <property type="term" value="P:carbohydrate metabolic process"/>
    <property type="evidence" value="ECO:0007669"/>
    <property type="project" value="InterPro"/>
</dbReference>
<dbReference type="InterPro" id="IPR045244">
    <property type="entry name" value="PGM"/>
</dbReference>
<keyword evidence="4" id="KW-0597">Phosphoprotein</keyword>
<comment type="similarity">
    <text evidence="2">Belongs to the phosphohexose mutase family.</text>
</comment>
<evidence type="ECO:0000313" key="10">
    <source>
        <dbReference type="Proteomes" id="UP000050741"/>
    </source>
</evidence>
<dbReference type="FunFam" id="3.40.120.10:FF:000005">
    <property type="entry name" value="Phosphoglucomutase 5"/>
    <property type="match status" value="1"/>
</dbReference>
<evidence type="ECO:0000256" key="7">
    <source>
        <dbReference type="ARBA" id="ARBA00023235"/>
    </source>
</evidence>
<protein>
    <recommendedName>
        <fullName evidence="3">phosphoglucomutase (alpha-D-glucose-1,6-bisphosphate-dependent)</fullName>
        <ecNumber evidence="3">5.4.2.2</ecNumber>
    </recommendedName>
</protein>
<name>A0A183C0P8_GLOPA</name>
<dbReference type="InterPro" id="IPR016066">
    <property type="entry name" value="A-D-PHexomutase_CS"/>
</dbReference>
<dbReference type="PANTHER" id="PTHR22573:SF2">
    <property type="entry name" value="PHOSPHOGLUCOMUTASE"/>
    <property type="match status" value="1"/>
</dbReference>
<dbReference type="PROSITE" id="PS00710">
    <property type="entry name" value="PGM_PMM"/>
    <property type="match status" value="1"/>
</dbReference>
<evidence type="ECO:0000313" key="11">
    <source>
        <dbReference type="WBParaSite" id="GPLIN_000644100"/>
    </source>
</evidence>
<evidence type="ECO:0000256" key="5">
    <source>
        <dbReference type="ARBA" id="ARBA00022723"/>
    </source>
</evidence>
<dbReference type="Proteomes" id="UP000050741">
    <property type="component" value="Unassembled WGS sequence"/>
</dbReference>
<dbReference type="GO" id="GO:0005829">
    <property type="term" value="C:cytosol"/>
    <property type="evidence" value="ECO:0007669"/>
    <property type="project" value="TreeGrafter"/>
</dbReference>
<dbReference type="AlphaFoldDB" id="A0A183C0P8"/>
<evidence type="ECO:0000256" key="2">
    <source>
        <dbReference type="ARBA" id="ARBA00010231"/>
    </source>
</evidence>
<dbReference type="GO" id="GO:0004614">
    <property type="term" value="F:phosphoglucomutase activity"/>
    <property type="evidence" value="ECO:0007669"/>
    <property type="project" value="UniProtKB-EC"/>
</dbReference>
<keyword evidence="6" id="KW-0460">Magnesium</keyword>
<organism evidence="10 11">
    <name type="scientific">Globodera pallida</name>
    <name type="common">Potato cyst nematode worm</name>
    <name type="synonym">Heterodera pallida</name>
    <dbReference type="NCBI Taxonomy" id="36090"/>
    <lineage>
        <taxon>Eukaryota</taxon>
        <taxon>Metazoa</taxon>
        <taxon>Ecdysozoa</taxon>
        <taxon>Nematoda</taxon>
        <taxon>Chromadorea</taxon>
        <taxon>Rhabditida</taxon>
        <taxon>Tylenchina</taxon>
        <taxon>Tylenchomorpha</taxon>
        <taxon>Tylenchoidea</taxon>
        <taxon>Heteroderidae</taxon>
        <taxon>Heteroderinae</taxon>
        <taxon>Globodera</taxon>
    </lineage>
</organism>
<proteinExistence type="inferred from homology"/>
<evidence type="ECO:0000259" key="9">
    <source>
        <dbReference type="Pfam" id="PF02879"/>
    </source>
</evidence>
<dbReference type="WBParaSite" id="GPLIN_000644100">
    <property type="protein sequence ID" value="GPLIN_000644100"/>
    <property type="gene ID" value="GPLIN_000644100"/>
</dbReference>
<dbReference type="InterPro" id="IPR005841">
    <property type="entry name" value="Alpha-D-phosphohexomutase_SF"/>
</dbReference>
<sequence length="634" mass="68811">MSTSTTLAAPFKTTTVQTKPFAGQKPGTSGLRKRVPEFQQANYTENFIQCVLDGGLGNAKRGAVVVVGGDGRFLCPQAVNVIIKIAAANGVSKLIIGRDGLLSTPAVSHLIRKGGIILTASHNPGGPKNDFGIKFNCENGGPAPDNVTDRIYQLSTSIAEFHICPNLDLDFGQIGTTTATIEGVGQFVVQVIDSVKDYADYMEQLFDFSKIRALLNGQLTTADGRPFRLLVDSMHGVTGPYVSTIFVDRLGASAESCLRTIRALLNGQLTTADGRPFRLLVDSMHGVTGPYVSTIFVDRLGASAESCLRTVPKPDFGGAHPDPNLTYAKGLVDQMARGEHDIGAAFDGDGDRNMIIGRHAFFVTPSDSLAVIAANLDCIPYFKNKTSIGYARSMPTACAVDRDGLWALLAWLQILAHSNGKQSVEQLVTGLWREYGRNVFTRYDYENVESSGASLMMNYLQPLLPGFVGMKFDSNARVFEVVSADNYAYTDPVDGSVTKNQIFFLVVDTLAMCHKPIKIQIFRCLFLRLIIKIYNSRRHSNSSSRGTFSSLICHQITNISQHWYFPHFNRLPPCHRMPPPPTVALHHAHSSPSICQCQCHDVCPTADGYSIISTSISTNSTSNPGTINSGGSQA</sequence>
<evidence type="ECO:0000256" key="1">
    <source>
        <dbReference type="ARBA" id="ARBA00000443"/>
    </source>
</evidence>
<comment type="catalytic activity">
    <reaction evidence="1">
        <text>alpha-D-glucose 1-phosphate = alpha-D-glucose 6-phosphate</text>
        <dbReference type="Rhea" id="RHEA:23536"/>
        <dbReference type="ChEBI" id="CHEBI:58225"/>
        <dbReference type="ChEBI" id="CHEBI:58601"/>
        <dbReference type="EC" id="5.4.2.2"/>
    </reaction>
</comment>
<dbReference type="SUPFAM" id="SSF55957">
    <property type="entry name" value="Phosphoglucomutase, C-terminal domain"/>
    <property type="match status" value="1"/>
</dbReference>
<dbReference type="Pfam" id="PF24947">
    <property type="entry name" value="PGM1_C_vert_fung"/>
    <property type="match status" value="1"/>
</dbReference>
<dbReference type="InterPro" id="IPR005845">
    <property type="entry name" value="A-D-PHexomutase_a/b/a-II"/>
</dbReference>
<dbReference type="PRINTS" id="PR00509">
    <property type="entry name" value="PGMPMM"/>
</dbReference>
<dbReference type="EC" id="5.4.2.2" evidence="3"/>
<dbReference type="GO" id="GO:0000287">
    <property type="term" value="F:magnesium ion binding"/>
    <property type="evidence" value="ECO:0007669"/>
    <property type="project" value="InterPro"/>
</dbReference>
<evidence type="ECO:0000256" key="3">
    <source>
        <dbReference type="ARBA" id="ARBA00012728"/>
    </source>
</evidence>
<dbReference type="PANTHER" id="PTHR22573">
    <property type="entry name" value="PHOSPHOHEXOMUTASE FAMILY MEMBER"/>
    <property type="match status" value="1"/>
</dbReference>
<dbReference type="Gene3D" id="3.40.120.10">
    <property type="entry name" value="Alpha-D-Glucose-1,6-Bisphosphate, subunit A, domain 3"/>
    <property type="match status" value="5"/>
</dbReference>
<feature type="domain" description="Alpha-D-phosphohexomutase alpha/beta/alpha" evidence="9">
    <location>
        <begin position="270"/>
        <end position="356"/>
    </location>
</feature>
<keyword evidence="10" id="KW-1185">Reference proteome</keyword>
<reference evidence="11" key="2">
    <citation type="submission" date="2016-06" db="UniProtKB">
        <authorList>
            <consortium name="WormBaseParasite"/>
        </authorList>
    </citation>
    <scope>IDENTIFICATION</scope>
</reference>
<dbReference type="Gene3D" id="3.30.310.50">
    <property type="entry name" value="Alpha-D-phosphohexomutase, C-terminal domain"/>
    <property type="match status" value="1"/>
</dbReference>
<dbReference type="FunFam" id="3.40.120.10:FF:000004">
    <property type="entry name" value="Phosphoglucomutase 5"/>
    <property type="match status" value="1"/>
</dbReference>
<keyword evidence="5" id="KW-0479">Metal-binding</keyword>
<evidence type="ECO:0000256" key="6">
    <source>
        <dbReference type="ARBA" id="ARBA00022842"/>
    </source>
</evidence>
<dbReference type="Pfam" id="PF02879">
    <property type="entry name" value="PGM_PMM_II"/>
    <property type="match status" value="1"/>
</dbReference>
<feature type="domain" description="Alpha-D-phosphohexomutase alpha/beta/alpha" evidence="8">
    <location>
        <begin position="24"/>
        <end position="159"/>
    </location>
</feature>